<dbReference type="EMBL" id="CAJVPY010040562">
    <property type="protein sequence ID" value="CAG8805836.1"/>
    <property type="molecule type" value="Genomic_DNA"/>
</dbReference>
<evidence type="ECO:0000313" key="2">
    <source>
        <dbReference type="EMBL" id="CAG8805836.1"/>
    </source>
</evidence>
<feature type="compositionally biased region" description="Low complexity" evidence="1">
    <location>
        <begin position="47"/>
        <end position="65"/>
    </location>
</feature>
<evidence type="ECO:0000313" key="3">
    <source>
        <dbReference type="Proteomes" id="UP000789405"/>
    </source>
</evidence>
<gene>
    <name evidence="2" type="ORF">DERYTH_LOCUS24352</name>
</gene>
<dbReference type="Proteomes" id="UP000789405">
    <property type="component" value="Unassembled WGS sequence"/>
</dbReference>
<dbReference type="OrthoDB" id="2436475at2759"/>
<sequence>MELKLLKKKQKNESNEIYNKIDDLTERISLFYEEFQQQRFQEDETLNSNLSNNNSRNFSSSSQGSRCTSFSDPLFPKFKTLFDETMRENDYSKADMIAEVVSDLRKKKKIKVISNKVVENYYNQTTKPDARTIGAIKAWIELKTKGKNKSTFNELQNNGSSSLNNINEVSSDDSNVCSMEKK</sequence>
<feature type="region of interest" description="Disordered" evidence="1">
    <location>
        <begin position="157"/>
        <end position="182"/>
    </location>
</feature>
<feature type="non-terminal residue" evidence="2">
    <location>
        <position position="182"/>
    </location>
</feature>
<feature type="region of interest" description="Disordered" evidence="1">
    <location>
        <begin position="45"/>
        <end position="68"/>
    </location>
</feature>
<accession>A0A9N9K3A5</accession>
<keyword evidence="3" id="KW-1185">Reference proteome</keyword>
<dbReference type="AlphaFoldDB" id="A0A9N9K3A5"/>
<evidence type="ECO:0000256" key="1">
    <source>
        <dbReference type="SAM" id="MobiDB-lite"/>
    </source>
</evidence>
<reference evidence="2" key="1">
    <citation type="submission" date="2021-06" db="EMBL/GenBank/DDBJ databases">
        <authorList>
            <person name="Kallberg Y."/>
            <person name="Tangrot J."/>
            <person name="Rosling A."/>
        </authorList>
    </citation>
    <scope>NUCLEOTIDE SEQUENCE</scope>
    <source>
        <strain evidence="2">MA453B</strain>
    </source>
</reference>
<name>A0A9N9K3A5_9GLOM</name>
<proteinExistence type="predicted"/>
<protein>
    <submittedName>
        <fullName evidence="2">18440_t:CDS:1</fullName>
    </submittedName>
</protein>
<organism evidence="2 3">
    <name type="scientific">Dentiscutata erythropus</name>
    <dbReference type="NCBI Taxonomy" id="1348616"/>
    <lineage>
        <taxon>Eukaryota</taxon>
        <taxon>Fungi</taxon>
        <taxon>Fungi incertae sedis</taxon>
        <taxon>Mucoromycota</taxon>
        <taxon>Glomeromycotina</taxon>
        <taxon>Glomeromycetes</taxon>
        <taxon>Diversisporales</taxon>
        <taxon>Gigasporaceae</taxon>
        <taxon>Dentiscutata</taxon>
    </lineage>
</organism>
<comment type="caution">
    <text evidence="2">The sequence shown here is derived from an EMBL/GenBank/DDBJ whole genome shotgun (WGS) entry which is preliminary data.</text>
</comment>